<sequence>MRVVTFKVEEDLLELLDRYAIRYNLNRSEAIRKAIETLVKGELEKETVPVAKIEKVKL</sequence>
<feature type="domain" description="Ribbon-helix-helix protein CopG" evidence="1">
    <location>
        <begin position="3"/>
        <end position="39"/>
    </location>
</feature>
<evidence type="ECO:0000259" key="1">
    <source>
        <dbReference type="Pfam" id="PF01402"/>
    </source>
</evidence>
<organism evidence="2 3">
    <name type="scientific">Stygiolobus azoricus</name>
    <dbReference type="NCBI Taxonomy" id="41675"/>
    <lineage>
        <taxon>Archaea</taxon>
        <taxon>Thermoproteota</taxon>
        <taxon>Thermoprotei</taxon>
        <taxon>Sulfolobales</taxon>
        <taxon>Sulfolobaceae</taxon>
        <taxon>Stygiolobus</taxon>
    </lineage>
</organism>
<protein>
    <submittedName>
        <fullName evidence="2">Ribbon-helix-helix protein, CopG family</fullName>
    </submittedName>
</protein>
<dbReference type="OrthoDB" id="40286at2157"/>
<dbReference type="RefSeq" id="WP_156007991.1">
    <property type="nucleotide sequence ID" value="NZ_CP045483.1"/>
</dbReference>
<proteinExistence type="predicted"/>
<dbReference type="GO" id="GO:0006355">
    <property type="term" value="P:regulation of DNA-templated transcription"/>
    <property type="evidence" value="ECO:0007669"/>
    <property type="project" value="InterPro"/>
</dbReference>
<reference evidence="2 3" key="1">
    <citation type="submission" date="2019-10" db="EMBL/GenBank/DDBJ databases">
        <title>Genome Sequences from Six Type Strain Members of the Archaeal Family Sulfolobaceae: Acidianus ambivalens, Acidianus infernus, Metallosphaera prunae, Stygiolobus azoricus, Sulfolobus metallicus, and Sulfurisphaera ohwakuensis.</title>
        <authorList>
            <person name="Counts J.A."/>
            <person name="Kelly R.M."/>
        </authorList>
    </citation>
    <scope>NUCLEOTIDE SEQUENCE [LARGE SCALE GENOMIC DNA]</scope>
    <source>
        <strain evidence="2 3">FC6</strain>
    </source>
</reference>
<dbReference type="CDD" id="cd22231">
    <property type="entry name" value="RHH_NikR_HicB-like"/>
    <property type="match status" value="1"/>
</dbReference>
<dbReference type="GeneID" id="42798977"/>
<dbReference type="KEGG" id="sazo:D1868_07860"/>
<keyword evidence="3" id="KW-1185">Reference proteome</keyword>
<dbReference type="AlphaFoldDB" id="A0A650CRR1"/>
<name>A0A650CRR1_9CREN</name>
<dbReference type="EMBL" id="CP045483">
    <property type="protein sequence ID" value="QGR20541.1"/>
    <property type="molecule type" value="Genomic_DNA"/>
</dbReference>
<evidence type="ECO:0000313" key="3">
    <source>
        <dbReference type="Proteomes" id="UP000423396"/>
    </source>
</evidence>
<dbReference type="Proteomes" id="UP000423396">
    <property type="component" value="Chromosome"/>
</dbReference>
<dbReference type="SUPFAM" id="SSF47598">
    <property type="entry name" value="Ribbon-helix-helix"/>
    <property type="match status" value="1"/>
</dbReference>
<evidence type="ECO:0000313" key="2">
    <source>
        <dbReference type="EMBL" id="QGR20541.1"/>
    </source>
</evidence>
<dbReference type="Gene3D" id="1.10.1220.10">
    <property type="entry name" value="Met repressor-like"/>
    <property type="match status" value="1"/>
</dbReference>
<gene>
    <name evidence="2" type="ORF">D1868_07860</name>
</gene>
<dbReference type="InterPro" id="IPR013321">
    <property type="entry name" value="Arc_rbn_hlx_hlx"/>
</dbReference>
<dbReference type="Pfam" id="PF01402">
    <property type="entry name" value="RHH_1"/>
    <property type="match status" value="1"/>
</dbReference>
<accession>A0A650CRR1</accession>
<dbReference type="InterPro" id="IPR002145">
    <property type="entry name" value="CopG"/>
</dbReference>
<dbReference type="InterPro" id="IPR010985">
    <property type="entry name" value="Ribbon_hlx_hlx"/>
</dbReference>